<evidence type="ECO:0000256" key="2">
    <source>
        <dbReference type="ARBA" id="ARBA00023043"/>
    </source>
</evidence>
<dbReference type="Pfam" id="PF12796">
    <property type="entry name" value="Ank_2"/>
    <property type="match status" value="1"/>
</dbReference>
<comment type="caution">
    <text evidence="4">The sequence shown here is derived from an EMBL/GenBank/DDBJ whole genome shotgun (WGS) entry which is preliminary data.</text>
</comment>
<sequence length="99" mass="10160">MTTSSSCTEVLAELGADINKPNDFGETSLHSACSAGRVANIARLLSAGAKANTVKHRSMTPLMSVMVGSSVLGVQMLLQHGVEVETSNIDGESAATVVV</sequence>
<accession>A0A8K0RI50</accession>
<dbReference type="Proteomes" id="UP000813427">
    <property type="component" value="Unassembled WGS sequence"/>
</dbReference>
<keyword evidence="1" id="KW-0677">Repeat</keyword>
<evidence type="ECO:0000313" key="5">
    <source>
        <dbReference type="Proteomes" id="UP000813427"/>
    </source>
</evidence>
<dbReference type="PROSITE" id="PS50297">
    <property type="entry name" value="ANK_REP_REGION"/>
    <property type="match status" value="1"/>
</dbReference>
<dbReference type="AlphaFoldDB" id="A0A8K0RI50"/>
<feature type="repeat" description="ANK" evidence="3">
    <location>
        <begin position="24"/>
        <end position="56"/>
    </location>
</feature>
<dbReference type="InterPro" id="IPR036770">
    <property type="entry name" value="Ankyrin_rpt-contain_sf"/>
</dbReference>
<name>A0A8K0RI50_9HYPO</name>
<evidence type="ECO:0000256" key="3">
    <source>
        <dbReference type="PROSITE-ProRule" id="PRU00023"/>
    </source>
</evidence>
<dbReference type="Gene3D" id="1.25.40.20">
    <property type="entry name" value="Ankyrin repeat-containing domain"/>
    <property type="match status" value="1"/>
</dbReference>
<evidence type="ECO:0000256" key="1">
    <source>
        <dbReference type="ARBA" id="ARBA00022737"/>
    </source>
</evidence>
<proteinExistence type="predicted"/>
<keyword evidence="2 3" id="KW-0040">ANK repeat</keyword>
<evidence type="ECO:0000313" key="4">
    <source>
        <dbReference type="EMBL" id="KAH7232897.1"/>
    </source>
</evidence>
<dbReference type="OrthoDB" id="2117958at2759"/>
<keyword evidence="5" id="KW-1185">Reference proteome</keyword>
<dbReference type="SUPFAM" id="SSF48403">
    <property type="entry name" value="Ankyrin repeat"/>
    <property type="match status" value="1"/>
</dbReference>
<reference evidence="4" key="1">
    <citation type="journal article" date="2021" name="Nat. Commun.">
        <title>Genetic determinants of endophytism in the Arabidopsis root mycobiome.</title>
        <authorList>
            <person name="Mesny F."/>
            <person name="Miyauchi S."/>
            <person name="Thiergart T."/>
            <person name="Pickel B."/>
            <person name="Atanasova L."/>
            <person name="Karlsson M."/>
            <person name="Huettel B."/>
            <person name="Barry K.W."/>
            <person name="Haridas S."/>
            <person name="Chen C."/>
            <person name="Bauer D."/>
            <person name="Andreopoulos W."/>
            <person name="Pangilinan J."/>
            <person name="LaButti K."/>
            <person name="Riley R."/>
            <person name="Lipzen A."/>
            <person name="Clum A."/>
            <person name="Drula E."/>
            <person name="Henrissat B."/>
            <person name="Kohler A."/>
            <person name="Grigoriev I.V."/>
            <person name="Martin F.M."/>
            <person name="Hacquard S."/>
        </authorList>
    </citation>
    <scope>NUCLEOTIDE SEQUENCE</scope>
    <source>
        <strain evidence="4">MPI-SDFR-AT-0068</strain>
    </source>
</reference>
<organism evidence="4 5">
    <name type="scientific">Fusarium tricinctum</name>
    <dbReference type="NCBI Taxonomy" id="61284"/>
    <lineage>
        <taxon>Eukaryota</taxon>
        <taxon>Fungi</taxon>
        <taxon>Dikarya</taxon>
        <taxon>Ascomycota</taxon>
        <taxon>Pezizomycotina</taxon>
        <taxon>Sordariomycetes</taxon>
        <taxon>Hypocreomycetidae</taxon>
        <taxon>Hypocreales</taxon>
        <taxon>Nectriaceae</taxon>
        <taxon>Fusarium</taxon>
        <taxon>Fusarium tricinctum species complex</taxon>
    </lineage>
</organism>
<gene>
    <name evidence="4" type="ORF">BKA59DRAFT_487472</name>
</gene>
<dbReference type="InterPro" id="IPR002110">
    <property type="entry name" value="Ankyrin_rpt"/>
</dbReference>
<dbReference type="PANTHER" id="PTHR24171">
    <property type="entry name" value="ANKYRIN REPEAT DOMAIN-CONTAINING PROTEIN 39-RELATED"/>
    <property type="match status" value="1"/>
</dbReference>
<dbReference type="PROSITE" id="PS50088">
    <property type="entry name" value="ANK_REPEAT"/>
    <property type="match status" value="1"/>
</dbReference>
<protein>
    <submittedName>
        <fullName evidence="4">Ankyrin repeat-containing domain protein</fullName>
    </submittedName>
</protein>
<dbReference type="EMBL" id="JAGPXF010000008">
    <property type="protein sequence ID" value="KAH7232897.1"/>
    <property type="molecule type" value="Genomic_DNA"/>
</dbReference>